<reference evidence="11 12" key="2">
    <citation type="submission" date="2019-01" db="EMBL/GenBank/DDBJ databases">
        <title>The decoding of complex shrimp genome reveals the adaptation for benthos swimmer, frequently molting mechanism and breeding impact on genome.</title>
        <authorList>
            <person name="Sun Y."/>
            <person name="Gao Y."/>
            <person name="Yu Y."/>
        </authorList>
    </citation>
    <scope>NUCLEOTIDE SEQUENCE [LARGE SCALE GENOMIC DNA]</scope>
    <source>
        <tissue evidence="11">Muscle</tissue>
    </source>
</reference>
<dbReference type="GO" id="GO:0008146">
    <property type="term" value="F:sulfotransferase activity"/>
    <property type="evidence" value="ECO:0007669"/>
    <property type="project" value="InterPro"/>
</dbReference>
<dbReference type="InterPro" id="IPR018011">
    <property type="entry name" value="Carb_sulfotrans_8-10"/>
</dbReference>
<dbReference type="GO" id="GO:0000139">
    <property type="term" value="C:Golgi membrane"/>
    <property type="evidence" value="ECO:0007669"/>
    <property type="project" value="UniProtKB-SubCell"/>
</dbReference>
<dbReference type="Pfam" id="PF03567">
    <property type="entry name" value="Sulfotransfer_2"/>
    <property type="match status" value="1"/>
</dbReference>
<accession>A0A3R7QPD5</accession>
<comment type="similarity">
    <text evidence="2 9">Belongs to the sulfotransferase 2 family.</text>
</comment>
<keyword evidence="9" id="KW-0119">Carbohydrate metabolism</keyword>
<reference evidence="11 12" key="1">
    <citation type="submission" date="2018-04" db="EMBL/GenBank/DDBJ databases">
        <authorList>
            <person name="Zhang X."/>
            <person name="Yuan J."/>
            <person name="Li F."/>
            <person name="Xiang J."/>
        </authorList>
    </citation>
    <scope>NUCLEOTIDE SEQUENCE [LARGE SCALE GENOMIC DNA]</scope>
    <source>
        <tissue evidence="11">Muscle</tissue>
    </source>
</reference>
<evidence type="ECO:0000256" key="8">
    <source>
        <dbReference type="ARBA" id="ARBA00023180"/>
    </source>
</evidence>
<dbReference type="OrthoDB" id="6343362at2759"/>
<comment type="caution">
    <text evidence="11">The sequence shown here is derived from an EMBL/GenBank/DDBJ whole genome shotgun (WGS) entry which is preliminary data.</text>
</comment>
<evidence type="ECO:0000256" key="7">
    <source>
        <dbReference type="ARBA" id="ARBA00023136"/>
    </source>
</evidence>
<keyword evidence="8 9" id="KW-0325">Glycoprotein</keyword>
<name>A0A3R7QPD5_PENVA</name>
<evidence type="ECO:0000256" key="6">
    <source>
        <dbReference type="ARBA" id="ARBA00023034"/>
    </source>
</evidence>
<evidence type="ECO:0000313" key="12">
    <source>
        <dbReference type="Proteomes" id="UP000283509"/>
    </source>
</evidence>
<evidence type="ECO:0000256" key="3">
    <source>
        <dbReference type="ARBA" id="ARBA00022679"/>
    </source>
</evidence>
<feature type="compositionally biased region" description="Basic residues" evidence="10">
    <location>
        <begin position="240"/>
        <end position="257"/>
    </location>
</feature>
<dbReference type="EC" id="2.8.2.-" evidence="9"/>
<feature type="transmembrane region" description="Helical" evidence="9">
    <location>
        <begin position="6"/>
        <end position="27"/>
    </location>
</feature>
<keyword evidence="9" id="KW-0735">Signal-anchor</keyword>
<evidence type="ECO:0000256" key="1">
    <source>
        <dbReference type="ARBA" id="ARBA00004323"/>
    </source>
</evidence>
<organism evidence="11 12">
    <name type="scientific">Penaeus vannamei</name>
    <name type="common">Whiteleg shrimp</name>
    <name type="synonym">Litopenaeus vannamei</name>
    <dbReference type="NCBI Taxonomy" id="6689"/>
    <lineage>
        <taxon>Eukaryota</taxon>
        <taxon>Metazoa</taxon>
        <taxon>Ecdysozoa</taxon>
        <taxon>Arthropoda</taxon>
        <taxon>Crustacea</taxon>
        <taxon>Multicrustacea</taxon>
        <taxon>Malacostraca</taxon>
        <taxon>Eumalacostraca</taxon>
        <taxon>Eucarida</taxon>
        <taxon>Decapoda</taxon>
        <taxon>Dendrobranchiata</taxon>
        <taxon>Penaeoidea</taxon>
        <taxon>Penaeidae</taxon>
        <taxon>Penaeus</taxon>
    </lineage>
</organism>
<keyword evidence="4 9" id="KW-0812">Transmembrane</keyword>
<keyword evidence="5 9" id="KW-1133">Transmembrane helix</keyword>
<proteinExistence type="inferred from homology"/>
<evidence type="ECO:0000256" key="2">
    <source>
        <dbReference type="ARBA" id="ARBA00006339"/>
    </source>
</evidence>
<evidence type="ECO:0000313" key="11">
    <source>
        <dbReference type="EMBL" id="ROT73803.1"/>
    </source>
</evidence>
<dbReference type="GO" id="GO:0016051">
    <property type="term" value="P:carbohydrate biosynthetic process"/>
    <property type="evidence" value="ECO:0007669"/>
    <property type="project" value="InterPro"/>
</dbReference>
<keyword evidence="3 9" id="KW-0808">Transferase</keyword>
<gene>
    <name evidence="11" type="ORF">C7M84_007737</name>
</gene>
<keyword evidence="6 9" id="KW-0333">Golgi apparatus</keyword>
<sequence>MTPTSLILSPLLHTSLSSLLLIMFLHFHYRHLLYLPIFAFQWKGSNGGSNGVPRRVCYECAGGGERVSDGAACGAGCWRSDGECRQQMLFANLRPLETLVQEDATDVEPEEKAALNVIPGEETTDAMTEGGARETTDEKDIEEDVTFTETSEPTTADPVARVRAREESGVEGASAFGYTTLAEGERFESLNARRKAHLLDRCQALRQDQRMPRARVNRIVAIKPILQVCVSPKSGSSSWRKLKRKLRSKARSRRSSSSRRPVSALSVRHPLTRLKSAYRDKFLDGIPISNYDSAWRAKTQSNQSWKYRWEAYWLPALISRGDIPPSSWLRARRMEMLTVSNPCTQTMFSNHGLSKRMGVEYRSQMSTLLQRFRKASFSFEDFLRHILWSRDHGILDYHWAPQTCLCDACARQYDFILHTESVSQESKYMFADAGVRRSIYINTQHSTRKIAKGSGASYFDRVDNNTLWEILQLYKNDFDLFGYEF</sequence>
<protein>
    <recommendedName>
        <fullName evidence="9">Carbohydrate sulfotransferase</fullName>
        <ecNumber evidence="9">2.8.2.-</ecNumber>
    </recommendedName>
</protein>
<evidence type="ECO:0000256" key="9">
    <source>
        <dbReference type="RuleBase" id="RU364020"/>
    </source>
</evidence>
<dbReference type="PANTHER" id="PTHR12137:SF54">
    <property type="entry name" value="CARBOHYDRATE SULFOTRANSFERASE"/>
    <property type="match status" value="1"/>
</dbReference>
<evidence type="ECO:0000256" key="4">
    <source>
        <dbReference type="ARBA" id="ARBA00022692"/>
    </source>
</evidence>
<evidence type="ECO:0000256" key="10">
    <source>
        <dbReference type="SAM" id="MobiDB-lite"/>
    </source>
</evidence>
<dbReference type="AlphaFoldDB" id="A0A3R7QPD5"/>
<dbReference type="InterPro" id="IPR005331">
    <property type="entry name" value="Sulfotransferase"/>
</dbReference>
<dbReference type="Proteomes" id="UP000283509">
    <property type="component" value="Unassembled WGS sequence"/>
</dbReference>
<feature type="region of interest" description="Disordered" evidence="10">
    <location>
        <begin position="232"/>
        <end position="264"/>
    </location>
</feature>
<dbReference type="EMBL" id="QCYY01001988">
    <property type="protein sequence ID" value="ROT73803.1"/>
    <property type="molecule type" value="Genomic_DNA"/>
</dbReference>
<dbReference type="PANTHER" id="PTHR12137">
    <property type="entry name" value="CARBOHYDRATE SULFOTRANSFERASE"/>
    <property type="match status" value="1"/>
</dbReference>
<evidence type="ECO:0000256" key="5">
    <source>
        <dbReference type="ARBA" id="ARBA00022989"/>
    </source>
</evidence>
<keyword evidence="12" id="KW-1185">Reference proteome</keyword>
<comment type="subcellular location">
    <subcellularLocation>
        <location evidence="1 9">Golgi apparatus membrane</location>
        <topology evidence="1 9">Single-pass type II membrane protein</topology>
    </subcellularLocation>
</comment>
<feature type="region of interest" description="Disordered" evidence="10">
    <location>
        <begin position="123"/>
        <end position="168"/>
    </location>
</feature>
<keyword evidence="7 9" id="KW-0472">Membrane</keyword>